<feature type="transmembrane region" description="Helical" evidence="7">
    <location>
        <begin position="386"/>
        <end position="408"/>
    </location>
</feature>
<evidence type="ECO:0000256" key="3">
    <source>
        <dbReference type="ARBA" id="ARBA00022989"/>
    </source>
</evidence>
<gene>
    <name evidence="9" type="ORF">ATO12_09335</name>
</gene>
<evidence type="ECO:0000256" key="5">
    <source>
        <dbReference type="ARBA" id="ARBA00023098"/>
    </source>
</evidence>
<dbReference type="eggNOG" id="COG3000">
    <property type="taxonomic scope" value="Bacteria"/>
</dbReference>
<evidence type="ECO:0000313" key="9">
    <source>
        <dbReference type="EMBL" id="EZH74925.1"/>
    </source>
</evidence>
<dbReference type="PANTHER" id="PTHR21624">
    <property type="entry name" value="STEROL DESATURASE-RELATED PROTEIN"/>
    <property type="match status" value="1"/>
</dbReference>
<dbReference type="OrthoDB" id="9770329at2"/>
<evidence type="ECO:0000256" key="1">
    <source>
        <dbReference type="ARBA" id="ARBA00004127"/>
    </source>
</evidence>
<feature type="transmembrane region" description="Helical" evidence="7">
    <location>
        <begin position="119"/>
        <end position="140"/>
    </location>
</feature>
<dbReference type="GO" id="GO:0012505">
    <property type="term" value="C:endomembrane system"/>
    <property type="evidence" value="ECO:0007669"/>
    <property type="project" value="UniProtKB-SubCell"/>
</dbReference>
<evidence type="ECO:0000256" key="6">
    <source>
        <dbReference type="ARBA" id="ARBA00023136"/>
    </source>
</evidence>
<dbReference type="GO" id="GO:0050479">
    <property type="term" value="F:glyceryl-ether monooxygenase activity"/>
    <property type="evidence" value="ECO:0007669"/>
    <property type="project" value="TreeGrafter"/>
</dbReference>
<protein>
    <submittedName>
        <fullName evidence="9">Sterol desaturase</fullName>
    </submittedName>
</protein>
<name>A0A023BY37_9FLAO</name>
<evidence type="ECO:0000313" key="10">
    <source>
        <dbReference type="Proteomes" id="UP000023541"/>
    </source>
</evidence>
<feature type="transmembrane region" description="Helical" evidence="7">
    <location>
        <begin position="80"/>
        <end position="98"/>
    </location>
</feature>
<keyword evidence="6 7" id="KW-0472">Membrane</keyword>
<feature type="transmembrane region" description="Helical" evidence="7">
    <location>
        <begin position="146"/>
        <end position="168"/>
    </location>
</feature>
<reference evidence="9 10" key="1">
    <citation type="submission" date="2014-04" db="EMBL/GenBank/DDBJ databases">
        <title>Aquimarina sp. 22II-S11-z7 Genome Sequencing.</title>
        <authorList>
            <person name="Lai Q."/>
        </authorList>
    </citation>
    <scope>NUCLEOTIDE SEQUENCE [LARGE SCALE GENOMIC DNA]</scope>
    <source>
        <strain evidence="9 10">22II-S11-z7</strain>
    </source>
</reference>
<dbReference type="GO" id="GO:0016020">
    <property type="term" value="C:membrane"/>
    <property type="evidence" value="ECO:0007669"/>
    <property type="project" value="GOC"/>
</dbReference>
<keyword evidence="10" id="KW-1185">Reference proteome</keyword>
<dbReference type="PANTHER" id="PTHR21624:SF1">
    <property type="entry name" value="ALKYLGLYCEROL MONOOXYGENASE"/>
    <property type="match status" value="1"/>
</dbReference>
<feature type="transmembrane region" description="Helical" evidence="7">
    <location>
        <begin position="303"/>
        <end position="323"/>
    </location>
</feature>
<dbReference type="RefSeq" id="WP_034239848.1">
    <property type="nucleotide sequence ID" value="NZ_AQRA01000002.1"/>
</dbReference>
<organism evidence="9 10">
    <name type="scientific">Aquimarina atlantica</name>
    <dbReference type="NCBI Taxonomy" id="1317122"/>
    <lineage>
        <taxon>Bacteria</taxon>
        <taxon>Pseudomonadati</taxon>
        <taxon>Bacteroidota</taxon>
        <taxon>Flavobacteriia</taxon>
        <taxon>Flavobacteriales</taxon>
        <taxon>Flavobacteriaceae</taxon>
        <taxon>Aquimarina</taxon>
    </lineage>
</organism>
<evidence type="ECO:0000256" key="7">
    <source>
        <dbReference type="SAM" id="Phobius"/>
    </source>
</evidence>
<dbReference type="GO" id="GO:0006643">
    <property type="term" value="P:membrane lipid metabolic process"/>
    <property type="evidence" value="ECO:0007669"/>
    <property type="project" value="TreeGrafter"/>
</dbReference>
<comment type="subcellular location">
    <subcellularLocation>
        <location evidence="1">Endomembrane system</location>
        <topology evidence="1">Multi-pass membrane protein</topology>
    </subcellularLocation>
</comment>
<dbReference type="GO" id="GO:0005506">
    <property type="term" value="F:iron ion binding"/>
    <property type="evidence" value="ECO:0007669"/>
    <property type="project" value="InterPro"/>
</dbReference>
<feature type="transmembrane region" description="Helical" evidence="7">
    <location>
        <begin position="335"/>
        <end position="353"/>
    </location>
</feature>
<dbReference type="InterPro" id="IPR006694">
    <property type="entry name" value="Fatty_acid_hydroxylase"/>
</dbReference>
<feature type="transmembrane region" description="Helical" evidence="7">
    <location>
        <begin position="46"/>
        <end position="68"/>
    </location>
</feature>
<feature type="domain" description="Fatty acid hydroxylase" evidence="8">
    <location>
        <begin position="84"/>
        <end position="217"/>
    </location>
</feature>
<comment type="caution">
    <text evidence="9">The sequence shown here is derived from an EMBL/GenBank/DDBJ whole genome shotgun (WGS) entry which is preliminary data.</text>
</comment>
<keyword evidence="4" id="KW-0560">Oxidoreductase</keyword>
<evidence type="ECO:0000256" key="4">
    <source>
        <dbReference type="ARBA" id="ARBA00023002"/>
    </source>
</evidence>
<evidence type="ECO:0000256" key="2">
    <source>
        <dbReference type="ARBA" id="ARBA00022692"/>
    </source>
</evidence>
<accession>A0A023BY37</accession>
<feature type="transmembrane region" description="Helical" evidence="7">
    <location>
        <begin position="6"/>
        <end position="25"/>
    </location>
</feature>
<keyword evidence="5" id="KW-0443">Lipid metabolism</keyword>
<keyword evidence="2 7" id="KW-0812">Transmembrane</keyword>
<dbReference type="EMBL" id="AQRA01000002">
    <property type="protein sequence ID" value="EZH74925.1"/>
    <property type="molecule type" value="Genomic_DNA"/>
</dbReference>
<dbReference type="InterPro" id="IPR051689">
    <property type="entry name" value="Sterol_desaturase/TMEM195"/>
</dbReference>
<dbReference type="AlphaFoldDB" id="A0A023BY37"/>
<feature type="transmembrane region" description="Helical" evidence="7">
    <location>
        <begin position="360"/>
        <end position="380"/>
    </location>
</feature>
<keyword evidence="3 7" id="KW-1133">Transmembrane helix</keyword>
<dbReference type="Proteomes" id="UP000023541">
    <property type="component" value="Unassembled WGS sequence"/>
</dbReference>
<dbReference type="GO" id="GO:0008610">
    <property type="term" value="P:lipid biosynthetic process"/>
    <property type="evidence" value="ECO:0007669"/>
    <property type="project" value="InterPro"/>
</dbReference>
<dbReference type="STRING" id="1317122.ATO12_09335"/>
<evidence type="ECO:0000259" key="8">
    <source>
        <dbReference type="Pfam" id="PF04116"/>
    </source>
</evidence>
<proteinExistence type="predicted"/>
<sequence>METYATALSYAIPGFIVLILIEYLISRWKKIPVNEGMDTISSISSGITNTLKSLIGLTVIILSYEWMVEHLALIEIKSTILIYILTFIGLDFVGYWSHRFNHTINVFWNRHIIHHSSEEFNLACALRQNVSAIVAIYFFLYIPLALVGIPANIVAFVAPIHFFAQFWYHTRLINKMGFLEHIIVTPSHHRVHHAINDEYLDKNYSEIFIFWDKLFGTFQEELPDKPPIYGVKKPVNSWNPFFINFMHIWGILKDAWRTQNWLDKIRIWFMPTGWRPEDVKEKYPIQIITNPYSRQKYKTESSLVLKLWSWIQLVITVALMYYLLISVGDLEFIEIVNYAIFLAISIFAYTSLMDRHIISLFAECIKLAMGLYFIFYYGSWFDIDTIFQGATFVVLGYIIISFLLSIYFQLIERNYNSHSIQQTA</sequence>
<dbReference type="Pfam" id="PF04116">
    <property type="entry name" value="FA_hydroxylase"/>
    <property type="match status" value="1"/>
</dbReference>